<dbReference type="SUPFAM" id="SSF51556">
    <property type="entry name" value="Metallo-dependent hydrolases"/>
    <property type="match status" value="1"/>
</dbReference>
<dbReference type="Gene3D" id="3.20.20.140">
    <property type="entry name" value="Metal-dependent hydrolases"/>
    <property type="match status" value="1"/>
</dbReference>
<evidence type="ECO:0000313" key="3">
    <source>
        <dbReference type="EMBL" id="BBO77843.1"/>
    </source>
</evidence>
<name>A0A5K7ZDR6_9BACT</name>
<accession>A0A5K7ZDR6</accession>
<dbReference type="GO" id="GO:0016787">
    <property type="term" value="F:hydrolase activity"/>
    <property type="evidence" value="ECO:0007669"/>
    <property type="project" value="InterPro"/>
</dbReference>
<evidence type="ECO:0000313" key="4">
    <source>
        <dbReference type="Proteomes" id="UP000427769"/>
    </source>
</evidence>
<protein>
    <recommendedName>
        <fullName evidence="2">Amidohydrolase-related domain-containing protein</fullName>
    </recommendedName>
</protein>
<keyword evidence="4" id="KW-1185">Reference proteome</keyword>
<evidence type="ECO:0000256" key="1">
    <source>
        <dbReference type="ARBA" id="ARBA00023239"/>
    </source>
</evidence>
<dbReference type="GO" id="GO:0005737">
    <property type="term" value="C:cytoplasm"/>
    <property type="evidence" value="ECO:0007669"/>
    <property type="project" value="TreeGrafter"/>
</dbReference>
<feature type="domain" description="Amidohydrolase-related" evidence="2">
    <location>
        <begin position="3"/>
        <end position="278"/>
    </location>
</feature>
<dbReference type="GO" id="GO:0016831">
    <property type="term" value="F:carboxy-lyase activity"/>
    <property type="evidence" value="ECO:0007669"/>
    <property type="project" value="InterPro"/>
</dbReference>
<proteinExistence type="predicted"/>
<dbReference type="PANTHER" id="PTHR21240">
    <property type="entry name" value="2-AMINO-3-CARBOXYLMUCONATE-6-SEMIALDEHYDE DECARBOXYLASE"/>
    <property type="match status" value="1"/>
</dbReference>
<dbReference type="KEGG" id="dwd:DSCW_52600"/>
<dbReference type="InterPro" id="IPR032465">
    <property type="entry name" value="ACMSD"/>
</dbReference>
<dbReference type="PANTHER" id="PTHR21240:SF28">
    <property type="entry name" value="ISO-OROTATE DECARBOXYLASE (EUROFUNG)"/>
    <property type="match status" value="1"/>
</dbReference>
<gene>
    <name evidence="3" type="ORF">DSCW_52600</name>
</gene>
<dbReference type="CDD" id="cd01292">
    <property type="entry name" value="metallo-dependent_hydrolases"/>
    <property type="match status" value="1"/>
</dbReference>
<sequence>MIIDAHTHIMPQRRLNGLSYWLGKVFADHPMAGQCFTEDTIVEDLSRKGTDYIFNYVFSLRESETEELNLFNKYLSEKFASVIPFGCIHAENRNIQAIIDLCIKTFGFRGFKLHPYVQGFSPDDERLFPAYERMEELGVMVNIHTGFDEYYPQKEKTITLSMIEGLICRFPSLDFILSHMFYPRLDEAVYLVENFNNVILDTTNVFSAIIQDEEKGLTMDKERELLSGALKKWSQRMVFGTDYPAGMSTLDGIYRDLCAFGLSKNVKQDILCSTAENLVKGKNV</sequence>
<dbReference type="InterPro" id="IPR006680">
    <property type="entry name" value="Amidohydro-rel"/>
</dbReference>
<dbReference type="InterPro" id="IPR032466">
    <property type="entry name" value="Metal_Hydrolase"/>
</dbReference>
<dbReference type="Proteomes" id="UP000427769">
    <property type="component" value="Chromosome"/>
</dbReference>
<dbReference type="EMBL" id="AP021875">
    <property type="protein sequence ID" value="BBO77843.1"/>
    <property type="molecule type" value="Genomic_DNA"/>
</dbReference>
<organism evidence="3 4">
    <name type="scientific">Desulfosarcina widdelii</name>
    <dbReference type="NCBI Taxonomy" id="947919"/>
    <lineage>
        <taxon>Bacteria</taxon>
        <taxon>Pseudomonadati</taxon>
        <taxon>Thermodesulfobacteriota</taxon>
        <taxon>Desulfobacteria</taxon>
        <taxon>Desulfobacterales</taxon>
        <taxon>Desulfosarcinaceae</taxon>
        <taxon>Desulfosarcina</taxon>
    </lineage>
</organism>
<evidence type="ECO:0000259" key="2">
    <source>
        <dbReference type="Pfam" id="PF04909"/>
    </source>
</evidence>
<keyword evidence="1" id="KW-0456">Lyase</keyword>
<reference evidence="3 4" key="1">
    <citation type="submission" date="2019-11" db="EMBL/GenBank/DDBJ databases">
        <title>Comparative genomics of hydrocarbon-degrading Desulfosarcina strains.</title>
        <authorList>
            <person name="Watanabe M."/>
            <person name="Kojima H."/>
            <person name="Fukui M."/>
        </authorList>
    </citation>
    <scope>NUCLEOTIDE SEQUENCE [LARGE SCALE GENOMIC DNA]</scope>
    <source>
        <strain evidence="3 4">PP31</strain>
    </source>
</reference>
<dbReference type="GO" id="GO:0019748">
    <property type="term" value="P:secondary metabolic process"/>
    <property type="evidence" value="ECO:0007669"/>
    <property type="project" value="TreeGrafter"/>
</dbReference>
<dbReference type="Pfam" id="PF04909">
    <property type="entry name" value="Amidohydro_2"/>
    <property type="match status" value="1"/>
</dbReference>
<dbReference type="AlphaFoldDB" id="A0A5K7ZDR6"/>